<feature type="compositionally biased region" description="Polar residues" evidence="5">
    <location>
        <begin position="70"/>
        <end position="88"/>
    </location>
</feature>
<dbReference type="NCBIfam" id="NF003742">
    <property type="entry name" value="PRK05339.1"/>
    <property type="match status" value="1"/>
</dbReference>
<evidence type="ECO:0000256" key="4">
    <source>
        <dbReference type="ARBA" id="ARBA00022777"/>
    </source>
</evidence>
<dbReference type="InterPro" id="IPR026565">
    <property type="entry name" value="PPDK_reg"/>
</dbReference>
<protein>
    <submittedName>
        <fullName evidence="6">Uncharacterized protein</fullName>
    </submittedName>
</protein>
<accession>A0A9D4ZBA6</accession>
<feature type="compositionally biased region" description="Polar residues" evidence="5">
    <location>
        <begin position="111"/>
        <end position="122"/>
    </location>
</feature>
<dbReference type="PANTHER" id="PTHR31756">
    <property type="entry name" value="PYRUVATE, PHOSPHATE DIKINASE REGULATORY PROTEIN 1, CHLOROPLASTIC"/>
    <property type="match status" value="1"/>
</dbReference>
<evidence type="ECO:0000256" key="5">
    <source>
        <dbReference type="SAM" id="MobiDB-lite"/>
    </source>
</evidence>
<dbReference type="PANTHER" id="PTHR31756:SF3">
    <property type="entry name" value="PYRUVATE, PHOSPHATE DIKINASE REGULATORY PROTEIN 1, CHLOROPLASTIC"/>
    <property type="match status" value="1"/>
</dbReference>
<dbReference type="Proteomes" id="UP000886520">
    <property type="component" value="Chromosome 17"/>
</dbReference>
<keyword evidence="1" id="KW-0723">Serine/threonine-protein kinase</keyword>
<comment type="caution">
    <text evidence="6">The sequence shown here is derived from an EMBL/GenBank/DDBJ whole genome shotgun (WGS) entry which is preliminary data.</text>
</comment>
<keyword evidence="3" id="KW-0547">Nucleotide-binding</keyword>
<dbReference type="HAMAP" id="MF_00921">
    <property type="entry name" value="PDRP"/>
    <property type="match status" value="1"/>
</dbReference>
<organism evidence="6 7">
    <name type="scientific">Adiantum capillus-veneris</name>
    <name type="common">Maidenhair fern</name>
    <dbReference type="NCBI Taxonomy" id="13818"/>
    <lineage>
        <taxon>Eukaryota</taxon>
        <taxon>Viridiplantae</taxon>
        <taxon>Streptophyta</taxon>
        <taxon>Embryophyta</taxon>
        <taxon>Tracheophyta</taxon>
        <taxon>Polypodiopsida</taxon>
        <taxon>Polypodiidae</taxon>
        <taxon>Polypodiales</taxon>
        <taxon>Pteridineae</taxon>
        <taxon>Pteridaceae</taxon>
        <taxon>Vittarioideae</taxon>
        <taxon>Adiantum</taxon>
    </lineage>
</organism>
<dbReference type="EMBL" id="JABFUD020000017">
    <property type="protein sequence ID" value="KAI5067582.1"/>
    <property type="molecule type" value="Genomic_DNA"/>
</dbReference>
<evidence type="ECO:0000256" key="3">
    <source>
        <dbReference type="ARBA" id="ARBA00022741"/>
    </source>
</evidence>
<gene>
    <name evidence="6" type="ORF">GOP47_0018110</name>
</gene>
<dbReference type="GO" id="GO:0004674">
    <property type="term" value="F:protein serine/threonine kinase activity"/>
    <property type="evidence" value="ECO:0007669"/>
    <property type="project" value="UniProtKB-KW"/>
</dbReference>
<keyword evidence="4" id="KW-0418">Kinase</keyword>
<evidence type="ECO:0000313" key="6">
    <source>
        <dbReference type="EMBL" id="KAI5067582.1"/>
    </source>
</evidence>
<evidence type="ECO:0000256" key="2">
    <source>
        <dbReference type="ARBA" id="ARBA00022679"/>
    </source>
</evidence>
<name>A0A9D4ZBA6_ADICA</name>
<evidence type="ECO:0000256" key="1">
    <source>
        <dbReference type="ARBA" id="ARBA00022527"/>
    </source>
</evidence>
<dbReference type="GO" id="GO:0005524">
    <property type="term" value="F:ATP binding"/>
    <property type="evidence" value="ECO:0007669"/>
    <property type="project" value="InterPro"/>
</dbReference>
<dbReference type="OrthoDB" id="416832at2759"/>
<feature type="region of interest" description="Disordered" evidence="5">
    <location>
        <begin position="60"/>
        <end position="122"/>
    </location>
</feature>
<proteinExistence type="inferred from homology"/>
<dbReference type="Pfam" id="PF03618">
    <property type="entry name" value="Kinase-PPPase"/>
    <property type="match status" value="1"/>
</dbReference>
<reference evidence="6" key="1">
    <citation type="submission" date="2021-01" db="EMBL/GenBank/DDBJ databases">
        <title>Adiantum capillus-veneris genome.</title>
        <authorList>
            <person name="Fang Y."/>
            <person name="Liao Q."/>
        </authorList>
    </citation>
    <scope>NUCLEOTIDE SEQUENCE</scope>
    <source>
        <strain evidence="6">H3</strain>
        <tissue evidence="6">Leaf</tissue>
    </source>
</reference>
<keyword evidence="7" id="KW-1185">Reference proteome</keyword>
<dbReference type="AlphaFoldDB" id="A0A9D4ZBA6"/>
<dbReference type="InterPro" id="IPR005177">
    <property type="entry name" value="Kinase-pyrophosphorylase"/>
</dbReference>
<evidence type="ECO:0000313" key="7">
    <source>
        <dbReference type="Proteomes" id="UP000886520"/>
    </source>
</evidence>
<keyword evidence="2" id="KW-0808">Transferase</keyword>
<sequence length="435" mass="47973">MASFPHSSSSFHLHACRRSPFELPESGRSHILSLPSSGALISSQAPTLSTSSVTETSLSSSQVQLAEEPCSSTNTAKTWRSKGSSQLTRWARTRKLRSGRPSGPPLEAGSRPSTVELPSQSQETLPIKKQFAAVDYEDIAPAFLGRENSVYMVSDGTGWTAEHSVHAALGQFEHCLVDHGCPVSTHLFSEINDVERLMEIIRDAGKEQAVFVYTIADPVLAAAAKKACEFHGIPHLDIFGPITDLLSTYLGVTPLGLPRGAPGRKSTLSKQYFKRIEAVEFTIKQDDGALPQNLHKADLVLVGVSRTSKTPLSTYIAQKGYKVANVPLVLGIDPPSELFQIDQSKIYALTINPNFLHSIRTARSKTLGVSTSSSYSEMEHIKKELEFSRKLFIENPKWPVIEVTGKAIEETAAVILRIYHDRERKYVMPRISWRY</sequence>